<dbReference type="InterPro" id="IPR041677">
    <property type="entry name" value="DNA2/NAM7_AAA_11"/>
</dbReference>
<dbReference type="AlphaFoldDB" id="A0A0K2JGY9"/>
<dbReference type="InterPro" id="IPR045055">
    <property type="entry name" value="DNA2/NAM7-like"/>
</dbReference>
<dbReference type="OrthoDB" id="9757917at2"/>
<gene>
    <name evidence="4" type="ORF">SKUN_00963</name>
</gene>
<dbReference type="EMBL" id="CP010899">
    <property type="protein sequence ID" value="ALA97850.1"/>
    <property type="molecule type" value="Genomic_DNA"/>
</dbReference>
<evidence type="ECO:0008006" key="6">
    <source>
        <dbReference type="Google" id="ProtNLM"/>
    </source>
</evidence>
<reference evidence="4 5" key="1">
    <citation type="journal article" date="2015" name="Genome Announc.">
        <title>Complete Genome Sequence of Spiroplasma kunkelii Strain CR2-3x, Causal Agent of Corn Stunt Disease in Zea mays L.</title>
        <authorList>
            <person name="Davis R.E."/>
            <person name="Shao J."/>
            <person name="Dally E.L."/>
            <person name="Zhao Y."/>
            <person name="Gasparich G.E."/>
            <person name="Gaynor B.J."/>
            <person name="Athey J.C."/>
            <person name="Harrison N.A."/>
            <person name="Donofrio N."/>
        </authorList>
    </citation>
    <scope>NUCLEOTIDE SEQUENCE [LARGE SCALE GENOMIC DNA]</scope>
    <source>
        <strain evidence="4 5">CR2-3x</strain>
    </source>
</reference>
<evidence type="ECO:0000259" key="2">
    <source>
        <dbReference type="Pfam" id="PF13087"/>
    </source>
</evidence>
<sequence length="1220" mass="143969">MKKKILTILSEYKKRLLNDKSVGDIFLTKINTKSKNIINFLDLLFLSNQNPEKVWKNINKKENLIITKLSGETIREICGYVGGIINKSKNDAEFVSHLKQHAFNKYPILHYSKILEFIFTLFVKKEGKKISEESLLKLEKIISEETTKIFNKFTRILQDAKLYYFERNINPLYIGWPYIEGLTQSQKVFRAPLLLWPLNELSRTKNKIVLATKHDEILLNSAIRLSQIKDSNYNVAEFSFDSLTLTDDIFQKAITDLKTLGFKIKNEDKINYLYNLNYYKQNEQLSSNIVDNFDKYLINNYQVNILGLVFDCYLGMYNISSTTLYRDYCDLEKVSDHSVIQMFQNEYNIEEDWAENQLRYQEELNERTVMAINNYDISQKVAIKKALEKNTIIQGPPGTGKSQTISNLIVNNLCRGERVLFCAEKQDAIKVVYNNMKKIQNYCLIITNLEEKESFYQKILDSINNINQLYPEVESAMYLTKMDQLFDNIKKYKIFACQNTYQDYLQFLNNVKDHPLSLDFELLSQFYYFELEYEDYYRHCYRMYQNIIIVQKFLALFNDFPHFAEIYHRFRAKEFKKMLKKAEGLKPHKFLVLIFNVLKNNIVSYTINSVDENKFNLFKIEEAALIDALTREFKNIDYFVKRLELIDQNDRLRREDKNYDLYAYLGTVVKTEADMLLIYQHYFVHFFQSEHAELLKVGTLNWREELTKLSNQSMVNTTEYLTYLYHQQIRDVIKANYTETLPKIIEECRKKTKRSITYFFKNNYELIKILFPVIMVTPDIASQLLPLNHQEFDQLIFDEASQIFVERAIPIIYRAERILIAGDKKQLGPTNFFSSRFDYDGLEQNEELLALETTLTDKSLLDFASKQYNSSILRFHYRSKYSELINFSNAAFYDNNLIMISNKTKKDFPLKLIDVPNGVWKNRGNIPEAKRIVMLLKEIITIRKQQETIGVVTFNEVQKNLIWQYLTDEFEKTPALEQELHRMHNGRNEGLFVKNLENIQGDERDIIIFSIGFARDENNKFAQFFGPLSQAGGENRLNVAITRAKEKIYIVKSFPSALISEDSKHPGPRYFKYYLEYVEQLNRGKDQENKVLAKLTTAKSYDQEQQISKINRQFTTEVATALTAALSGYERYQIATYTVQGTYQIDVTVYDQKKDHYVLGIICDDLTYPIGVEQKEYDFYRQKYLVDRGWKIEAILHSNWLFKNYQADIINRIVQKIIGK</sequence>
<evidence type="ECO:0000259" key="3">
    <source>
        <dbReference type="Pfam" id="PF18741"/>
    </source>
</evidence>
<protein>
    <recommendedName>
        <fullName evidence="6">DUF4011 domain-containing protein</fullName>
    </recommendedName>
</protein>
<accession>A0A0K2JGY9</accession>
<dbReference type="Gene3D" id="3.40.50.300">
    <property type="entry name" value="P-loop containing nucleotide triphosphate hydrolases"/>
    <property type="match status" value="3"/>
</dbReference>
<dbReference type="GO" id="GO:0004386">
    <property type="term" value="F:helicase activity"/>
    <property type="evidence" value="ECO:0007669"/>
    <property type="project" value="InterPro"/>
</dbReference>
<evidence type="ECO:0000259" key="1">
    <source>
        <dbReference type="Pfam" id="PF13086"/>
    </source>
</evidence>
<dbReference type="Pfam" id="PF18741">
    <property type="entry name" value="MTES_1575"/>
    <property type="match status" value="1"/>
</dbReference>
<proteinExistence type="predicted"/>
<dbReference type="CDD" id="cd18808">
    <property type="entry name" value="SF1_C_Upf1"/>
    <property type="match status" value="1"/>
</dbReference>
<feature type="domain" description="DNA2/NAM7 helicase-like C-terminal" evidence="2">
    <location>
        <begin position="857"/>
        <end position="1051"/>
    </location>
</feature>
<dbReference type="PATRIC" id="fig|273035.7.peg.1186"/>
<dbReference type="InterPro" id="IPR041679">
    <property type="entry name" value="DNA2/NAM7-like_C"/>
</dbReference>
<dbReference type="SUPFAM" id="SSF52540">
    <property type="entry name" value="P-loop containing nucleoside triphosphate hydrolases"/>
    <property type="match status" value="1"/>
</dbReference>
<feature type="domain" description="Restriction endonuclease type II-like" evidence="3">
    <location>
        <begin position="1114"/>
        <end position="1215"/>
    </location>
</feature>
<name>A0A0K2JGY9_SPIKU</name>
<dbReference type="InterPro" id="IPR047187">
    <property type="entry name" value="SF1_C_Upf1"/>
</dbReference>
<dbReference type="InterPro" id="IPR027417">
    <property type="entry name" value="P-loop_NTPase"/>
</dbReference>
<keyword evidence="5" id="KW-1185">Reference proteome</keyword>
<dbReference type="Proteomes" id="UP000062963">
    <property type="component" value="Chromosome"/>
</dbReference>
<feature type="domain" description="DNA2/NAM7 helicase helicase" evidence="1">
    <location>
        <begin position="375"/>
        <end position="438"/>
    </location>
</feature>
<dbReference type="Pfam" id="PF13195">
    <property type="entry name" value="DUF4011"/>
    <property type="match status" value="1"/>
</dbReference>
<dbReference type="InterPro" id="IPR049468">
    <property type="entry name" value="Restrct_endonuc-II-like_dom"/>
</dbReference>
<dbReference type="InterPro" id="IPR025103">
    <property type="entry name" value="DUF4011"/>
</dbReference>
<dbReference type="STRING" id="273035.SKUN_00963"/>
<dbReference type="RefSeq" id="WP_053391025.1">
    <property type="nucleotide sequence ID" value="NZ_CP010899.1"/>
</dbReference>
<organism evidence="4 5">
    <name type="scientific">Spiroplasma kunkelii CR2-3x</name>
    <dbReference type="NCBI Taxonomy" id="273035"/>
    <lineage>
        <taxon>Bacteria</taxon>
        <taxon>Bacillati</taxon>
        <taxon>Mycoplasmatota</taxon>
        <taxon>Mollicutes</taxon>
        <taxon>Entomoplasmatales</taxon>
        <taxon>Spiroplasmataceae</taxon>
        <taxon>Spiroplasma</taxon>
    </lineage>
</organism>
<dbReference type="Pfam" id="PF13087">
    <property type="entry name" value="AAA_12"/>
    <property type="match status" value="1"/>
</dbReference>
<dbReference type="Pfam" id="PF13086">
    <property type="entry name" value="AAA_11"/>
    <property type="match status" value="2"/>
</dbReference>
<dbReference type="PANTHER" id="PTHR10887">
    <property type="entry name" value="DNA2/NAM7 HELICASE FAMILY"/>
    <property type="match status" value="1"/>
</dbReference>
<feature type="domain" description="DNA2/NAM7 helicase helicase" evidence="1">
    <location>
        <begin position="773"/>
        <end position="830"/>
    </location>
</feature>
<dbReference type="KEGG" id="skn:SKUN_00963"/>
<evidence type="ECO:0000313" key="5">
    <source>
        <dbReference type="Proteomes" id="UP000062963"/>
    </source>
</evidence>
<evidence type="ECO:0000313" key="4">
    <source>
        <dbReference type="EMBL" id="ALA97850.1"/>
    </source>
</evidence>